<dbReference type="STRING" id="587909.SAMN05421810_101100"/>
<proteinExistence type="predicted"/>
<accession>A0A1I5KD54</accession>
<evidence type="ECO:0000313" key="1">
    <source>
        <dbReference type="EMBL" id="SFO83002.1"/>
    </source>
</evidence>
<dbReference type="AlphaFoldDB" id="A0A1I5KD54"/>
<sequence>MSKHIICKVCDRALNRYVDDDGVTYIHTFNDPTNHEPVPVEAPPDWRGRCDFCSAEKPEFLLPARDFRVPHHDNEMSIGDWAACAFCAMLIDSNRWNELARRAAAGHEKLHGVPPDELRITFVRALYGELRKHISGSLRPIGGEQ</sequence>
<name>A0A1I5KD54_9PSEU</name>
<dbReference type="RefSeq" id="WP_092526221.1">
    <property type="nucleotide sequence ID" value="NZ_FOWW01000001.1"/>
</dbReference>
<reference evidence="2" key="1">
    <citation type="submission" date="2016-10" db="EMBL/GenBank/DDBJ databases">
        <authorList>
            <person name="Varghese N."/>
            <person name="Submissions S."/>
        </authorList>
    </citation>
    <scope>NUCLEOTIDE SEQUENCE [LARGE SCALE GENOMIC DNA]</scope>
    <source>
        <strain evidence="2">CGMCC 4.5579</strain>
    </source>
</reference>
<evidence type="ECO:0000313" key="2">
    <source>
        <dbReference type="Proteomes" id="UP000198727"/>
    </source>
</evidence>
<dbReference type="Proteomes" id="UP000198727">
    <property type="component" value="Unassembled WGS sequence"/>
</dbReference>
<protein>
    <submittedName>
        <fullName evidence="1">Uncharacterized protein</fullName>
    </submittedName>
</protein>
<keyword evidence="2" id="KW-1185">Reference proteome</keyword>
<gene>
    <name evidence="1" type="ORF">SAMN05421810_101100</name>
</gene>
<dbReference type="OrthoDB" id="3618378at2"/>
<dbReference type="EMBL" id="FOWW01000001">
    <property type="protein sequence ID" value="SFO83002.1"/>
    <property type="molecule type" value="Genomic_DNA"/>
</dbReference>
<organism evidence="1 2">
    <name type="scientific">Amycolatopsis arida</name>
    <dbReference type="NCBI Taxonomy" id="587909"/>
    <lineage>
        <taxon>Bacteria</taxon>
        <taxon>Bacillati</taxon>
        <taxon>Actinomycetota</taxon>
        <taxon>Actinomycetes</taxon>
        <taxon>Pseudonocardiales</taxon>
        <taxon>Pseudonocardiaceae</taxon>
        <taxon>Amycolatopsis</taxon>
    </lineage>
</organism>